<protein>
    <submittedName>
        <fullName evidence="2">Uncharacterized protein</fullName>
    </submittedName>
</protein>
<evidence type="ECO:0000313" key="3">
    <source>
        <dbReference type="Proteomes" id="UP001177023"/>
    </source>
</evidence>
<gene>
    <name evidence="2" type="ORF">MSPICULIGERA_LOCUS15845</name>
</gene>
<evidence type="ECO:0000313" key="2">
    <source>
        <dbReference type="EMBL" id="CAJ0577574.1"/>
    </source>
</evidence>
<proteinExistence type="predicted"/>
<feature type="region of interest" description="Disordered" evidence="1">
    <location>
        <begin position="32"/>
        <end position="135"/>
    </location>
</feature>
<reference evidence="2" key="1">
    <citation type="submission" date="2023-06" db="EMBL/GenBank/DDBJ databases">
        <authorList>
            <person name="Delattre M."/>
        </authorList>
    </citation>
    <scope>NUCLEOTIDE SEQUENCE</scope>
    <source>
        <strain evidence="2">AF72</strain>
    </source>
</reference>
<evidence type="ECO:0000256" key="1">
    <source>
        <dbReference type="SAM" id="MobiDB-lite"/>
    </source>
</evidence>
<dbReference type="Proteomes" id="UP001177023">
    <property type="component" value="Unassembled WGS sequence"/>
</dbReference>
<keyword evidence="3" id="KW-1185">Reference proteome</keyword>
<dbReference type="EMBL" id="CATQJA010002651">
    <property type="protein sequence ID" value="CAJ0577574.1"/>
    <property type="molecule type" value="Genomic_DNA"/>
</dbReference>
<name>A0AA36CY89_9BILA</name>
<feature type="compositionally biased region" description="Polar residues" evidence="1">
    <location>
        <begin position="121"/>
        <end position="135"/>
    </location>
</feature>
<sequence length="135" mass="14699">MITPKFTSTPLKKKSKIPFMRSTKSLKSLTKFGGNIDGSNLWPAIDEDVAEAEEEKPQQNKKTPLPPPRKSRLPPPPALLAEAIDNKENNTTTGPSEGKSVLGRLSFASLPFMKKKPKLSSRPSQSSLTGPSTNQ</sequence>
<feature type="compositionally biased region" description="Pro residues" evidence="1">
    <location>
        <begin position="64"/>
        <end position="78"/>
    </location>
</feature>
<dbReference type="AlphaFoldDB" id="A0AA36CY89"/>
<feature type="compositionally biased region" description="Acidic residues" evidence="1">
    <location>
        <begin position="45"/>
        <end position="54"/>
    </location>
</feature>
<organism evidence="2 3">
    <name type="scientific">Mesorhabditis spiculigera</name>
    <dbReference type="NCBI Taxonomy" id="96644"/>
    <lineage>
        <taxon>Eukaryota</taxon>
        <taxon>Metazoa</taxon>
        <taxon>Ecdysozoa</taxon>
        <taxon>Nematoda</taxon>
        <taxon>Chromadorea</taxon>
        <taxon>Rhabditida</taxon>
        <taxon>Rhabditina</taxon>
        <taxon>Rhabditomorpha</taxon>
        <taxon>Rhabditoidea</taxon>
        <taxon>Rhabditidae</taxon>
        <taxon>Mesorhabditinae</taxon>
        <taxon>Mesorhabditis</taxon>
    </lineage>
</organism>
<feature type="non-terminal residue" evidence="2">
    <location>
        <position position="1"/>
    </location>
</feature>
<comment type="caution">
    <text evidence="2">The sequence shown here is derived from an EMBL/GenBank/DDBJ whole genome shotgun (WGS) entry which is preliminary data.</text>
</comment>
<accession>A0AA36CY89</accession>